<evidence type="ECO:0000256" key="1">
    <source>
        <dbReference type="ARBA" id="ARBA00007355"/>
    </source>
</evidence>
<evidence type="ECO:0000256" key="2">
    <source>
        <dbReference type="RuleBase" id="RU363103"/>
    </source>
</evidence>
<sequence>MALDLFRPLKNLYKIVKQNGGVTGSLYKLFRQDELKWGELVGEDKFGNKYYKNDYYFYGRNRWVEYNDKVWLDYDGSQVCPEWYGWLHYKTDYLPHEDPGRPVYPWMQAHTQNLSGTRQQYIPYTTTKPKIEAWVPPSKK</sequence>
<dbReference type="EMBL" id="OU963869">
    <property type="protein sequence ID" value="CAH0394981.1"/>
    <property type="molecule type" value="Genomic_DNA"/>
</dbReference>
<keyword evidence="2" id="KW-0496">Mitochondrion</keyword>
<comment type="subunit">
    <text evidence="2">Complex I is composed of 45 different subunits.</text>
</comment>
<dbReference type="AlphaFoldDB" id="A0A9P0AN83"/>
<organism evidence="3 4">
    <name type="scientific">Bemisia tabaci</name>
    <name type="common">Sweetpotato whitefly</name>
    <name type="synonym">Aleurodes tabaci</name>
    <dbReference type="NCBI Taxonomy" id="7038"/>
    <lineage>
        <taxon>Eukaryota</taxon>
        <taxon>Metazoa</taxon>
        <taxon>Ecdysozoa</taxon>
        <taxon>Arthropoda</taxon>
        <taxon>Hexapoda</taxon>
        <taxon>Insecta</taxon>
        <taxon>Pterygota</taxon>
        <taxon>Neoptera</taxon>
        <taxon>Paraneoptera</taxon>
        <taxon>Hemiptera</taxon>
        <taxon>Sternorrhyncha</taxon>
        <taxon>Aleyrodoidea</taxon>
        <taxon>Aleyrodidae</taxon>
        <taxon>Aleyrodinae</taxon>
        <taxon>Bemisia</taxon>
    </lineage>
</organism>
<keyword evidence="2" id="KW-0679">Respiratory chain</keyword>
<dbReference type="Proteomes" id="UP001152759">
    <property type="component" value="Chromosome 8"/>
</dbReference>
<gene>
    <name evidence="3" type="ORF">BEMITA_LOCUS13221</name>
</gene>
<dbReference type="KEGG" id="btab:109038339"/>
<dbReference type="PANTHER" id="PTHR12910:SF2">
    <property type="entry name" value="NADH DEHYDROGENASE [UBIQUINONE] 1 ALPHA SUBCOMPLEX SUBUNIT 12"/>
    <property type="match status" value="1"/>
</dbReference>
<dbReference type="GO" id="GO:0006979">
    <property type="term" value="P:response to oxidative stress"/>
    <property type="evidence" value="ECO:0007669"/>
    <property type="project" value="TreeGrafter"/>
</dbReference>
<keyword evidence="2" id="KW-0472">Membrane</keyword>
<keyword evidence="2" id="KW-0999">Mitochondrion inner membrane</keyword>
<comment type="similarity">
    <text evidence="1 2">Belongs to the complex I NDUFA12 subunit family.</text>
</comment>
<name>A0A9P0AN83_BEMTA</name>
<reference evidence="3" key="1">
    <citation type="submission" date="2021-12" db="EMBL/GenBank/DDBJ databases">
        <authorList>
            <person name="King R."/>
        </authorList>
    </citation>
    <scope>NUCLEOTIDE SEQUENCE</scope>
</reference>
<comment type="subcellular location">
    <subcellularLocation>
        <location evidence="2">Mitochondrion inner membrane</location>
        <topology evidence="2">Peripheral membrane protein</topology>
        <orientation evidence="2">Matrix side</orientation>
    </subcellularLocation>
</comment>
<dbReference type="PANTHER" id="PTHR12910">
    <property type="entry name" value="NADH-UBIQUINONE OXIDOREDUCTASE SUBUNIT B17.2"/>
    <property type="match status" value="1"/>
</dbReference>
<evidence type="ECO:0000313" key="3">
    <source>
        <dbReference type="EMBL" id="CAH0394981.1"/>
    </source>
</evidence>
<keyword evidence="2" id="KW-0249">Electron transport</keyword>
<protein>
    <recommendedName>
        <fullName evidence="2">NADH dehydrogenase [ubiquinone] 1 alpha subcomplex subunit 12</fullName>
    </recommendedName>
</protein>
<accession>A0A9P0AN83</accession>
<keyword evidence="4" id="KW-1185">Reference proteome</keyword>
<comment type="function">
    <text evidence="2">Accessory subunit of the mitochondrial membrane respiratory chain NADH dehydrogenase (Complex I), that is believed not to be involved in catalysis. Complex I functions in the transfer of electrons from NADH to the respiratory chain. The immediate electron acceptor for the enzyme is believed to be ubiquinone.</text>
</comment>
<keyword evidence="2" id="KW-0813">Transport</keyword>
<dbReference type="InterPro" id="IPR007763">
    <property type="entry name" value="NDUFA12"/>
</dbReference>
<dbReference type="GO" id="GO:0045271">
    <property type="term" value="C:respiratory chain complex I"/>
    <property type="evidence" value="ECO:0007669"/>
    <property type="project" value="InterPro"/>
</dbReference>
<evidence type="ECO:0000313" key="4">
    <source>
        <dbReference type="Proteomes" id="UP001152759"/>
    </source>
</evidence>
<dbReference type="Pfam" id="PF05071">
    <property type="entry name" value="NDUFA12"/>
    <property type="match status" value="1"/>
</dbReference>
<dbReference type="GO" id="GO:0005743">
    <property type="term" value="C:mitochondrial inner membrane"/>
    <property type="evidence" value="ECO:0007669"/>
    <property type="project" value="UniProtKB-SubCell"/>
</dbReference>
<proteinExistence type="inferred from homology"/>